<dbReference type="Proteomes" id="UP000006764">
    <property type="component" value="Chromosome"/>
</dbReference>
<dbReference type="PANTHER" id="PTHR31901:SF9">
    <property type="entry name" value="GH3 DOMAIN-CONTAINING PROTEIN"/>
    <property type="match status" value="1"/>
</dbReference>
<dbReference type="Pfam" id="PF03321">
    <property type="entry name" value="GH3"/>
    <property type="match status" value="1"/>
</dbReference>
<dbReference type="OrthoDB" id="9807441at2"/>
<dbReference type="GO" id="GO:0005737">
    <property type="term" value="C:cytoplasm"/>
    <property type="evidence" value="ECO:0007669"/>
    <property type="project" value="TreeGrafter"/>
</dbReference>
<organism evidence="2 3">
    <name type="scientific">Isoalcanivorax pacificus W11-5</name>
    <dbReference type="NCBI Taxonomy" id="391936"/>
    <lineage>
        <taxon>Bacteria</taxon>
        <taxon>Pseudomonadati</taxon>
        <taxon>Pseudomonadota</taxon>
        <taxon>Gammaproteobacteria</taxon>
        <taxon>Oceanospirillales</taxon>
        <taxon>Alcanivoracaceae</taxon>
        <taxon>Isoalcanivorax</taxon>
    </lineage>
</organism>
<evidence type="ECO:0000313" key="3">
    <source>
        <dbReference type="Proteomes" id="UP000006764"/>
    </source>
</evidence>
<sequence length="554" mass="62283">MSVRHRLGHAVLNRVVAAGGRRFVRDSHALERVQRARLAGLVRRVAQARRHPSLPPVNGDWRWEEFSRALPVTDYRDWSAPVEAQRRWQEGALINSPVMRYQPTSGSTSEIKWVPYTREFLHELDGAIAPWLHDLYRQFPGIRRGSHYWSVSWLPDGMRDSGQSHLNDDMKVLTGGKRLLAAMTQSVPELIALARTSDDAQFATLAWLVADAQLTVLSVWSPSFALTLFERLVDWRDELIDALRHGDWGHRRVALPDRLRCPRAPQAAALLAEWDGQLTADFFLRLWPRLALVSAWDTAAAAPWATLLQRLLPQAAFQGKGLWATEGVVTVPCQGQWVLAYQSHVYEFEDLDSGRILPPWALRPGQEVAPLLSTGSGLLRYRLNDRLRVDSHLNSLPVLRFLGRNDGVDMVGEKIGAVYVQQVLDALPWGETLRPVTLLAARQSNSAGKPGYVLLVECAGASAPQSAVQRIRERLETALAQHFHYQLARGLGQLAPARVVCRQDMREFYLHQCRLRGMIEGNIKIEPLRDWPEVLPPALHDVSDARGSLSGCVI</sequence>
<proteinExistence type="predicted"/>
<evidence type="ECO:0000259" key="1">
    <source>
        <dbReference type="Pfam" id="PF23571"/>
    </source>
</evidence>
<evidence type="ECO:0000313" key="2">
    <source>
        <dbReference type="EMBL" id="AJD48584.1"/>
    </source>
</evidence>
<dbReference type="Pfam" id="PF23571">
    <property type="entry name" value="GH3_M"/>
    <property type="match status" value="1"/>
</dbReference>
<dbReference type="GO" id="GO:0016881">
    <property type="term" value="F:acid-amino acid ligase activity"/>
    <property type="evidence" value="ECO:0007669"/>
    <property type="project" value="TreeGrafter"/>
</dbReference>
<dbReference type="EMBL" id="CP004387">
    <property type="protein sequence ID" value="AJD48584.1"/>
    <property type="molecule type" value="Genomic_DNA"/>
</dbReference>
<dbReference type="STRING" id="391936.S7S_10860"/>
<accession>A0A0B4XJY8</accession>
<dbReference type="HOGENOM" id="CLU_016249_3_1_6"/>
<protein>
    <recommendedName>
        <fullName evidence="1">GH3 middle domain-containing protein</fullName>
    </recommendedName>
</protein>
<dbReference type="InterPro" id="IPR055377">
    <property type="entry name" value="GH3_M"/>
</dbReference>
<dbReference type="KEGG" id="apac:S7S_10860"/>
<feature type="domain" description="GH3 middle" evidence="1">
    <location>
        <begin position="339"/>
        <end position="404"/>
    </location>
</feature>
<dbReference type="RefSeq" id="WP_008737264.1">
    <property type="nucleotide sequence ID" value="NZ_CP004387.1"/>
</dbReference>
<name>A0A0B4XJY8_9GAMM</name>
<keyword evidence="3" id="KW-1185">Reference proteome</keyword>
<dbReference type="PANTHER" id="PTHR31901">
    <property type="entry name" value="GH3 DOMAIN-CONTAINING PROTEIN"/>
    <property type="match status" value="1"/>
</dbReference>
<reference evidence="2 3" key="1">
    <citation type="journal article" date="2012" name="J. Bacteriol.">
        <title>Genome sequence of an alkane-degrading bacterium, Alcanivorax pacificus type strain W11-5, isolated from deep sea sediment.</title>
        <authorList>
            <person name="Lai Q."/>
            <person name="Shao Z."/>
        </authorList>
    </citation>
    <scope>NUCLEOTIDE SEQUENCE [LARGE SCALE GENOMIC DNA]</scope>
    <source>
        <strain evidence="2 3">W11-5</strain>
    </source>
</reference>
<dbReference type="InterPro" id="IPR004993">
    <property type="entry name" value="GH3"/>
</dbReference>
<dbReference type="AlphaFoldDB" id="A0A0B4XJY8"/>
<gene>
    <name evidence="2" type="ORF">S7S_10860</name>
</gene>